<dbReference type="PANTHER" id="PTHR45866:SF1">
    <property type="entry name" value="DNA GYRASE SUBUNIT B, MITOCHONDRIAL"/>
    <property type="match status" value="1"/>
</dbReference>
<dbReference type="CDD" id="cd00822">
    <property type="entry name" value="TopoII_Trans_DNA_gyrase"/>
    <property type="match status" value="1"/>
</dbReference>
<comment type="similarity">
    <text evidence="2">Belongs to the type II topoisomerase GyrB family.</text>
</comment>
<evidence type="ECO:0000256" key="9">
    <source>
        <dbReference type="ARBA" id="ARBA00023125"/>
    </source>
</evidence>
<dbReference type="SUPFAM" id="SSF55874">
    <property type="entry name" value="ATPase domain of HSP90 chaperone/DNA topoisomerase II/histidine kinase"/>
    <property type="match status" value="1"/>
</dbReference>
<keyword evidence="6" id="KW-0067">ATP-binding</keyword>
<comment type="catalytic activity">
    <reaction evidence="1">
        <text>ATP-dependent breakage, passage and rejoining of double-stranded DNA.</text>
        <dbReference type="EC" id="5.6.2.2"/>
    </reaction>
</comment>
<dbReference type="PROSITE" id="PS00177">
    <property type="entry name" value="TOPOISOMERASE_II"/>
    <property type="match status" value="1"/>
</dbReference>
<dbReference type="PRINTS" id="PR00418">
    <property type="entry name" value="TPI2FAMILY"/>
</dbReference>
<evidence type="ECO:0000256" key="1">
    <source>
        <dbReference type="ARBA" id="ARBA00000185"/>
    </source>
</evidence>
<gene>
    <name evidence="12" type="ORF">UFOPK2214_01507</name>
</gene>
<dbReference type="InterPro" id="IPR002288">
    <property type="entry name" value="DNA_gyrase_B_C"/>
</dbReference>
<dbReference type="FunFam" id="3.40.50.670:FF:000002">
    <property type="entry name" value="DNA gyrase subunit B"/>
    <property type="match status" value="1"/>
</dbReference>
<evidence type="ECO:0000313" key="12">
    <source>
        <dbReference type="EMBL" id="CAB4665502.1"/>
    </source>
</evidence>
<keyword evidence="10" id="KW-0413">Isomerase</keyword>
<evidence type="ECO:0000256" key="10">
    <source>
        <dbReference type="ARBA" id="ARBA00023235"/>
    </source>
</evidence>
<dbReference type="Pfam" id="PF01751">
    <property type="entry name" value="Toprim"/>
    <property type="match status" value="1"/>
</dbReference>
<dbReference type="PROSITE" id="PS50880">
    <property type="entry name" value="TOPRIM"/>
    <property type="match status" value="1"/>
</dbReference>
<dbReference type="NCBIfam" id="NF004189">
    <property type="entry name" value="PRK05644.1"/>
    <property type="match status" value="1"/>
</dbReference>
<dbReference type="PANTHER" id="PTHR45866">
    <property type="entry name" value="DNA GYRASE/TOPOISOMERASE SUBUNIT B"/>
    <property type="match status" value="1"/>
</dbReference>
<evidence type="ECO:0000256" key="8">
    <source>
        <dbReference type="ARBA" id="ARBA00023029"/>
    </source>
</evidence>
<dbReference type="InterPro" id="IPR013760">
    <property type="entry name" value="Topo_IIA-like_dom_sf"/>
</dbReference>
<reference evidence="12" key="1">
    <citation type="submission" date="2020-05" db="EMBL/GenBank/DDBJ databases">
        <authorList>
            <person name="Chiriac C."/>
            <person name="Salcher M."/>
            <person name="Ghai R."/>
            <person name="Kavagutti S V."/>
        </authorList>
    </citation>
    <scope>NUCLEOTIDE SEQUENCE</scope>
</reference>
<dbReference type="Pfam" id="PF00204">
    <property type="entry name" value="DNA_gyraseB"/>
    <property type="match status" value="1"/>
</dbReference>
<evidence type="ECO:0000256" key="5">
    <source>
        <dbReference type="ARBA" id="ARBA00022741"/>
    </source>
</evidence>
<dbReference type="GO" id="GO:0003677">
    <property type="term" value="F:DNA binding"/>
    <property type="evidence" value="ECO:0007669"/>
    <property type="project" value="UniProtKB-KW"/>
</dbReference>
<dbReference type="EC" id="5.6.2.2" evidence="3"/>
<dbReference type="InterPro" id="IPR001241">
    <property type="entry name" value="Topo_IIA"/>
</dbReference>
<dbReference type="Pfam" id="PF00986">
    <property type="entry name" value="DNA_gyraseB_C"/>
    <property type="match status" value="1"/>
</dbReference>
<dbReference type="InterPro" id="IPR034160">
    <property type="entry name" value="TOPRIM_GyrB"/>
</dbReference>
<dbReference type="EMBL" id="CAEZWJ010000087">
    <property type="protein sequence ID" value="CAB4665502.1"/>
    <property type="molecule type" value="Genomic_DNA"/>
</dbReference>
<accession>A0A6J6LV14</accession>
<dbReference type="InterPro" id="IPR013759">
    <property type="entry name" value="Topo_IIA_B_C"/>
</dbReference>
<dbReference type="CDD" id="cd03366">
    <property type="entry name" value="TOPRIM_TopoIIA_GyrB"/>
    <property type="match status" value="1"/>
</dbReference>
<dbReference type="InterPro" id="IPR000565">
    <property type="entry name" value="Topo_IIA_B"/>
</dbReference>
<dbReference type="InterPro" id="IPR014721">
    <property type="entry name" value="Ribsml_uS5_D2-typ_fold_subgr"/>
</dbReference>
<dbReference type="InterPro" id="IPR018522">
    <property type="entry name" value="TopoIIA_CS"/>
</dbReference>
<dbReference type="GO" id="GO:0006265">
    <property type="term" value="P:DNA topological change"/>
    <property type="evidence" value="ECO:0007669"/>
    <property type="project" value="InterPro"/>
</dbReference>
<dbReference type="GO" id="GO:0046872">
    <property type="term" value="F:metal ion binding"/>
    <property type="evidence" value="ECO:0007669"/>
    <property type="project" value="UniProtKB-KW"/>
</dbReference>
<evidence type="ECO:0000256" key="3">
    <source>
        <dbReference type="ARBA" id="ARBA00012895"/>
    </source>
</evidence>
<evidence type="ECO:0000259" key="11">
    <source>
        <dbReference type="PROSITE" id="PS50880"/>
    </source>
</evidence>
<dbReference type="InterPro" id="IPR036890">
    <property type="entry name" value="HATPase_C_sf"/>
</dbReference>
<dbReference type="AlphaFoldDB" id="A0A6J6LV14"/>
<keyword evidence="8" id="KW-0799">Topoisomerase</keyword>
<dbReference type="GO" id="GO:0005524">
    <property type="term" value="F:ATP binding"/>
    <property type="evidence" value="ECO:0007669"/>
    <property type="project" value="UniProtKB-KW"/>
</dbReference>
<protein>
    <recommendedName>
        <fullName evidence="3">DNA topoisomerase (ATP-hydrolyzing)</fullName>
        <ecNumber evidence="3">5.6.2.2</ecNumber>
    </recommendedName>
</protein>
<keyword evidence="5" id="KW-0547">Nucleotide-binding</keyword>
<dbReference type="InterPro" id="IPR006171">
    <property type="entry name" value="TOPRIM_dom"/>
</dbReference>
<feature type="domain" description="Toprim" evidence="11">
    <location>
        <begin position="331"/>
        <end position="445"/>
    </location>
</feature>
<keyword evidence="9" id="KW-0238">DNA-binding</keyword>
<evidence type="ECO:0000256" key="6">
    <source>
        <dbReference type="ARBA" id="ARBA00022840"/>
    </source>
</evidence>
<dbReference type="Gene3D" id="3.30.230.10">
    <property type="match status" value="1"/>
</dbReference>
<name>A0A6J6LV14_9ZZZZ</name>
<keyword evidence="7" id="KW-0460">Magnesium</keyword>
<dbReference type="SMART" id="SM00433">
    <property type="entry name" value="TOP2c"/>
    <property type="match status" value="1"/>
</dbReference>
<evidence type="ECO:0000256" key="4">
    <source>
        <dbReference type="ARBA" id="ARBA00022723"/>
    </source>
</evidence>
<organism evidence="12">
    <name type="scientific">freshwater metagenome</name>
    <dbReference type="NCBI Taxonomy" id="449393"/>
    <lineage>
        <taxon>unclassified sequences</taxon>
        <taxon>metagenomes</taxon>
        <taxon>ecological metagenomes</taxon>
    </lineage>
</organism>
<evidence type="ECO:0000256" key="2">
    <source>
        <dbReference type="ARBA" id="ARBA00010708"/>
    </source>
</evidence>
<keyword evidence="4" id="KW-0479">Metal-binding</keyword>
<dbReference type="FunFam" id="3.30.230.10:FF:000005">
    <property type="entry name" value="DNA gyrase subunit B"/>
    <property type="match status" value="1"/>
</dbReference>
<sequence length="546" mass="60536">MHAGGKFGGEGYKVSGGLHGVGVSVVNALSTRVLLEIDRGGDRYTMEFADGGKLKQKLVKEGKSPAKGRKTGTSVTFYPDPTIFASEGVEFVARTVMERLQTMAFLNKNLEVVFEDQRPTREKTETFQYKGGIVDFVKHLNQSKESLFNKVAAFEDEDEEEGMQLDIAIQWNTGYYEGIHGYANGISTTEGGMHVEGFKTALTSVMNKYAREKNLLKEKEDNLLGEDIREGITAIVAVKLREPQFEGQTKAKLGNVPMRSFVQKSTNKYLAEWFEENPTEANKVVKKAVAAAQARLAAKNARNAVRRKTALSGAGMPDKLKDCGSSKPEESELFIVEGDSAGGTAVDARDPRTQAILPIRGKILNVERARLDKMLKNNEIQALITAIGGGVGDEFDVTKARYHKIIALADADVDGSHIRTLLLTFFYRQMKPMVEAGYIYIAQPPLFSTEVGKEKVYLKDDAAKAEFLAERPNHKKEFQRLKGLGEMDWEELKSTTMDSMTRTLLQVTVEEAAIADEVVSVLMGDDVESRKKFITTNARDVRNLDF</sequence>
<dbReference type="PRINTS" id="PR01159">
    <property type="entry name" value="DNAGYRASEB"/>
</dbReference>
<evidence type="ECO:0000256" key="7">
    <source>
        <dbReference type="ARBA" id="ARBA00022842"/>
    </source>
</evidence>
<dbReference type="GO" id="GO:0003918">
    <property type="term" value="F:DNA topoisomerase type II (double strand cut, ATP-hydrolyzing) activity"/>
    <property type="evidence" value="ECO:0007669"/>
    <property type="project" value="UniProtKB-EC"/>
</dbReference>
<dbReference type="SUPFAM" id="SSF56719">
    <property type="entry name" value="Type II DNA topoisomerase"/>
    <property type="match status" value="1"/>
</dbReference>
<dbReference type="InterPro" id="IPR013506">
    <property type="entry name" value="Topo_IIA_bsu_dom2"/>
</dbReference>
<proteinExistence type="inferred from homology"/>
<dbReference type="Gene3D" id="3.40.50.670">
    <property type="match status" value="1"/>
</dbReference>
<dbReference type="Gene3D" id="3.30.565.10">
    <property type="entry name" value="Histidine kinase-like ATPase, C-terminal domain"/>
    <property type="match status" value="1"/>
</dbReference>
<dbReference type="SUPFAM" id="SSF54211">
    <property type="entry name" value="Ribosomal protein S5 domain 2-like"/>
    <property type="match status" value="1"/>
</dbReference>
<dbReference type="InterPro" id="IPR020568">
    <property type="entry name" value="Ribosomal_Su5_D2-typ_SF"/>
</dbReference>